<keyword evidence="3 6" id="KW-0862">Zinc</keyword>
<dbReference type="InterPro" id="IPR000571">
    <property type="entry name" value="Znf_CCCH"/>
</dbReference>
<dbReference type="OrthoDB" id="443401at2759"/>
<dbReference type="SUPFAM" id="SSF90229">
    <property type="entry name" value="CCCH zinc finger"/>
    <property type="match status" value="1"/>
</dbReference>
<evidence type="ECO:0000256" key="3">
    <source>
        <dbReference type="ARBA" id="ARBA00022833"/>
    </source>
</evidence>
<dbReference type="GO" id="GO:0005634">
    <property type="term" value="C:nucleus"/>
    <property type="evidence" value="ECO:0007669"/>
    <property type="project" value="TreeGrafter"/>
</dbReference>
<gene>
    <name evidence="11" type="ORF">B0T11DRAFT_334523</name>
</gene>
<dbReference type="PANTHER" id="PTHR14398:SF0">
    <property type="entry name" value="ZINC FINGER PROTEIN SWM"/>
    <property type="match status" value="1"/>
</dbReference>
<proteinExistence type="predicted"/>
<feature type="region of interest" description="Disordered" evidence="8">
    <location>
        <begin position="645"/>
        <end position="692"/>
    </location>
</feature>
<feature type="compositionally biased region" description="Acidic residues" evidence="8">
    <location>
        <begin position="680"/>
        <end position="692"/>
    </location>
</feature>
<dbReference type="Gene3D" id="3.30.70.330">
    <property type="match status" value="1"/>
</dbReference>
<dbReference type="Pfam" id="PF00076">
    <property type="entry name" value="RRM_1"/>
    <property type="match status" value="1"/>
</dbReference>
<feature type="domain" description="C3H1-type" evidence="10">
    <location>
        <begin position="215"/>
        <end position="243"/>
    </location>
</feature>
<dbReference type="AlphaFoldDB" id="A0A8K0TMJ6"/>
<dbReference type="InterPro" id="IPR036855">
    <property type="entry name" value="Znf_CCCH_sf"/>
</dbReference>
<name>A0A8K0TMJ6_9PEZI</name>
<feature type="compositionally biased region" description="Polar residues" evidence="8">
    <location>
        <begin position="190"/>
        <end position="203"/>
    </location>
</feature>
<feature type="compositionally biased region" description="Basic residues" evidence="8">
    <location>
        <begin position="518"/>
        <end position="527"/>
    </location>
</feature>
<keyword evidence="7" id="KW-0175">Coiled coil</keyword>
<feature type="region of interest" description="Disordered" evidence="8">
    <location>
        <begin position="284"/>
        <end position="326"/>
    </location>
</feature>
<feature type="compositionally biased region" description="Basic and acidic residues" evidence="8">
    <location>
        <begin position="670"/>
        <end position="679"/>
    </location>
</feature>
<evidence type="ECO:0000256" key="7">
    <source>
        <dbReference type="SAM" id="Coils"/>
    </source>
</evidence>
<feature type="compositionally biased region" description="Pro residues" evidence="8">
    <location>
        <begin position="84"/>
        <end position="96"/>
    </location>
</feature>
<evidence type="ECO:0000256" key="5">
    <source>
        <dbReference type="PROSITE-ProRule" id="PRU00176"/>
    </source>
</evidence>
<dbReference type="SMART" id="SM00360">
    <property type="entry name" value="RRM"/>
    <property type="match status" value="1"/>
</dbReference>
<feature type="region of interest" description="Disordered" evidence="8">
    <location>
        <begin position="81"/>
        <end position="223"/>
    </location>
</feature>
<evidence type="ECO:0000256" key="8">
    <source>
        <dbReference type="SAM" id="MobiDB-lite"/>
    </source>
</evidence>
<organism evidence="11 12">
    <name type="scientific">Plectosphaerella cucumerina</name>
    <dbReference type="NCBI Taxonomy" id="40658"/>
    <lineage>
        <taxon>Eukaryota</taxon>
        <taxon>Fungi</taxon>
        <taxon>Dikarya</taxon>
        <taxon>Ascomycota</taxon>
        <taxon>Pezizomycotina</taxon>
        <taxon>Sordariomycetes</taxon>
        <taxon>Hypocreomycetidae</taxon>
        <taxon>Glomerellales</taxon>
        <taxon>Plectosphaerellaceae</taxon>
        <taxon>Plectosphaerella</taxon>
    </lineage>
</organism>
<dbReference type="EMBL" id="JAGPXD010000001">
    <property type="protein sequence ID" value="KAH7375069.1"/>
    <property type="molecule type" value="Genomic_DNA"/>
</dbReference>
<feature type="compositionally biased region" description="Basic and acidic residues" evidence="8">
    <location>
        <begin position="105"/>
        <end position="119"/>
    </location>
</feature>
<dbReference type="InterPro" id="IPR035979">
    <property type="entry name" value="RBD_domain_sf"/>
</dbReference>
<evidence type="ECO:0000259" key="9">
    <source>
        <dbReference type="PROSITE" id="PS50102"/>
    </source>
</evidence>
<feature type="zinc finger region" description="C3H1-type" evidence="6">
    <location>
        <begin position="215"/>
        <end position="243"/>
    </location>
</feature>
<dbReference type="SMART" id="SM00356">
    <property type="entry name" value="ZnF_C3H1"/>
    <property type="match status" value="1"/>
</dbReference>
<dbReference type="GO" id="GO:0003723">
    <property type="term" value="F:RNA binding"/>
    <property type="evidence" value="ECO:0007669"/>
    <property type="project" value="UniProtKB-UniRule"/>
</dbReference>
<feature type="domain" description="RRM" evidence="9">
    <location>
        <begin position="325"/>
        <end position="397"/>
    </location>
</feature>
<keyword evidence="2 6" id="KW-0863">Zinc-finger</keyword>
<dbReference type="PROSITE" id="PS50102">
    <property type="entry name" value="RRM"/>
    <property type="match status" value="1"/>
</dbReference>
<keyword evidence="4 5" id="KW-0694">RNA-binding</keyword>
<dbReference type="Proteomes" id="UP000813385">
    <property type="component" value="Unassembled WGS sequence"/>
</dbReference>
<dbReference type="Gene3D" id="4.10.1000.10">
    <property type="entry name" value="Zinc finger, CCCH-type"/>
    <property type="match status" value="1"/>
</dbReference>
<dbReference type="Pfam" id="PF00642">
    <property type="entry name" value="zf-CCCH"/>
    <property type="match status" value="1"/>
</dbReference>
<evidence type="ECO:0000259" key="10">
    <source>
        <dbReference type="PROSITE" id="PS50103"/>
    </source>
</evidence>
<keyword evidence="12" id="KW-1185">Reference proteome</keyword>
<dbReference type="InterPro" id="IPR000504">
    <property type="entry name" value="RRM_dom"/>
</dbReference>
<evidence type="ECO:0000313" key="11">
    <source>
        <dbReference type="EMBL" id="KAH7375069.1"/>
    </source>
</evidence>
<feature type="region of interest" description="Disordered" evidence="8">
    <location>
        <begin position="516"/>
        <end position="546"/>
    </location>
</feature>
<dbReference type="PROSITE" id="PS50103">
    <property type="entry name" value="ZF_C3H1"/>
    <property type="match status" value="1"/>
</dbReference>
<dbReference type="InterPro" id="IPR045137">
    <property type="entry name" value="RBM26/27"/>
</dbReference>
<dbReference type="CDD" id="cd12257">
    <property type="entry name" value="RRM1_RBM26_like"/>
    <property type="match status" value="1"/>
</dbReference>
<evidence type="ECO:0000256" key="6">
    <source>
        <dbReference type="PROSITE-ProRule" id="PRU00723"/>
    </source>
</evidence>
<evidence type="ECO:0000256" key="1">
    <source>
        <dbReference type="ARBA" id="ARBA00022723"/>
    </source>
</evidence>
<protein>
    <submittedName>
        <fullName evidence="11">RNA recognition domain-containing protein</fullName>
    </submittedName>
</protein>
<evidence type="ECO:0000256" key="4">
    <source>
        <dbReference type="ARBA" id="ARBA00022884"/>
    </source>
</evidence>
<evidence type="ECO:0000256" key="2">
    <source>
        <dbReference type="ARBA" id="ARBA00022771"/>
    </source>
</evidence>
<dbReference type="SUPFAM" id="SSF54928">
    <property type="entry name" value="RNA-binding domain, RBD"/>
    <property type="match status" value="1"/>
</dbReference>
<accession>A0A8K0TMJ6</accession>
<dbReference type="GO" id="GO:0008270">
    <property type="term" value="F:zinc ion binding"/>
    <property type="evidence" value="ECO:0007669"/>
    <property type="project" value="UniProtKB-KW"/>
</dbReference>
<feature type="compositionally biased region" description="Gly residues" evidence="8">
    <location>
        <begin position="289"/>
        <end position="301"/>
    </location>
</feature>
<comment type="caution">
    <text evidence="11">The sequence shown here is derived from an EMBL/GenBank/DDBJ whole genome shotgun (WGS) entry which is preliminary data.</text>
</comment>
<keyword evidence="1 6" id="KW-0479">Metal-binding</keyword>
<dbReference type="PANTHER" id="PTHR14398">
    <property type="entry name" value="RNA RECOGNITION RRM/RNP DOMAIN"/>
    <property type="match status" value="1"/>
</dbReference>
<evidence type="ECO:0000313" key="12">
    <source>
        <dbReference type="Proteomes" id="UP000813385"/>
    </source>
</evidence>
<feature type="coiled-coil region" evidence="7">
    <location>
        <begin position="415"/>
        <end position="463"/>
    </location>
</feature>
<sequence>MLYPEEDAPHVRAWLLKKLPEVSDTETDILADYVLALLDTYDRVSDEVKGYMEKELLDVLEPDKIPQFVDEVLRVVQYQSYLPGAPPPPQHLPTPTQPNDSGRSGLDDSNRYDPRERNGNKKRTYSDAVGDDGVNTQGRAGDGRVFKQPRGGAHSSRRGGASPPLNAPTGPSNGLAHGFDPMAASFQPGFGSSFNGPQFSPQELSRPYGAPQAPSSSRKPCRDFQTKGYCARGNACKFSHGNQPIALAPSGNGVSDIPEGQLRDMMQMMLTQTSQQMKDLMDTFNKTTRGGGHGGRGGRGASSGSRRKRKASISADGPVHDKSRSSIVVENIPKEHLNEQDIRESFAGFGEITDIAVQPNRRLAVIKYDTWDSANAAYRSPKVIFDNRFVRVFWQQDGSKDDEDMDVEKEPEIDLEEFMKKQEEAQKRYDENLQKKAEIDRQREELEQKQRELLARQREVRQKLHAKLSNGEGASTGSTSTSDALRAQLAALEEEALLLGLDPDADDVSVYSGEYRGRGRGRGRGRARAAWAPRARGSYRGRGGPAGRGDIHAAYASYSLDNRPRVVSVAGADFSSPARDEALRQHLLGIGEFTGIDTTPAGAQITFKDRKTAEKFFYGVSLAQGVMPGVEEKLELGWVAKAQPPAPSRLAAKAEADEDTSMANIPDAPSPRRDVKFDMDYEQAEEGEWGIE</sequence>
<reference evidence="11" key="1">
    <citation type="journal article" date="2021" name="Nat. Commun.">
        <title>Genetic determinants of endophytism in the Arabidopsis root mycobiome.</title>
        <authorList>
            <person name="Mesny F."/>
            <person name="Miyauchi S."/>
            <person name="Thiergart T."/>
            <person name="Pickel B."/>
            <person name="Atanasova L."/>
            <person name="Karlsson M."/>
            <person name="Huettel B."/>
            <person name="Barry K.W."/>
            <person name="Haridas S."/>
            <person name="Chen C."/>
            <person name="Bauer D."/>
            <person name="Andreopoulos W."/>
            <person name="Pangilinan J."/>
            <person name="LaButti K."/>
            <person name="Riley R."/>
            <person name="Lipzen A."/>
            <person name="Clum A."/>
            <person name="Drula E."/>
            <person name="Henrissat B."/>
            <person name="Kohler A."/>
            <person name="Grigoriev I.V."/>
            <person name="Martin F.M."/>
            <person name="Hacquard S."/>
        </authorList>
    </citation>
    <scope>NUCLEOTIDE SEQUENCE</scope>
    <source>
        <strain evidence="11">MPI-CAGE-AT-0016</strain>
    </source>
</reference>
<dbReference type="InterPro" id="IPR012677">
    <property type="entry name" value="Nucleotide-bd_a/b_plait_sf"/>
</dbReference>
<feature type="compositionally biased region" description="Low complexity" evidence="8">
    <location>
        <begin position="150"/>
        <end position="162"/>
    </location>
</feature>